<dbReference type="EMBL" id="DF237727">
    <property type="protein sequence ID" value="GAQ91398.1"/>
    <property type="molecule type" value="Genomic_DNA"/>
</dbReference>
<feature type="compositionally biased region" description="Acidic residues" evidence="1">
    <location>
        <begin position="120"/>
        <end position="129"/>
    </location>
</feature>
<feature type="region of interest" description="Disordered" evidence="1">
    <location>
        <begin position="1"/>
        <end position="129"/>
    </location>
</feature>
<feature type="compositionally biased region" description="Basic and acidic residues" evidence="1">
    <location>
        <begin position="104"/>
        <end position="119"/>
    </location>
</feature>
<sequence length="466" mass="50821">MTHSKRTHAGATVDAKTFATGKDSTSADVVVDDTSFPQLPVSEEVRGSPKKHAKKDEKHAASPRTPKRKDDTTIPHKHHKKDDDSKQETVVVPETNEEEAVVQDTEKDAVTRRARREEATAEETTEDVTAEDLVAEEARKDETTDEKGELLEVPSTYTAMTVDRAAIENSGDPAEPGAIANQVDGVPNVQAVAYDQQDGITKATNVTLPPGSLPDIVPGVPNVPLTSLLGTNTTQDLGAIPLPDIIPGVPNVPAIVVTNPDAEPDKQDTRGTNVAATAQIQPSDVELKQMPRFAQHSGRRAQALTGGIPVFMSGLSNLEEDLSELSRIEVNANALKKAVNGLVKKLVIRMVKLQARSESHACFCCKRVPQKTIDEILDVLVDVSACYSWQCRNIDRCISRLCIAYECTTSVADVFRNCGFKEGRSLDHISENIIRSEIITQLRTTRLAVHRVMQTMTDVCEKLVEK</sequence>
<gene>
    <name evidence="2" type="ORF">KFL_007780060</name>
</gene>
<evidence type="ECO:0000256" key="1">
    <source>
        <dbReference type="SAM" id="MobiDB-lite"/>
    </source>
</evidence>
<evidence type="ECO:0000313" key="2">
    <source>
        <dbReference type="EMBL" id="GAQ91398.1"/>
    </source>
</evidence>
<keyword evidence="3" id="KW-1185">Reference proteome</keyword>
<protein>
    <submittedName>
        <fullName evidence="2">Uncharacterized protein</fullName>
    </submittedName>
</protein>
<organism evidence="2 3">
    <name type="scientific">Klebsormidium nitens</name>
    <name type="common">Green alga</name>
    <name type="synonym">Ulothrix nitens</name>
    <dbReference type="NCBI Taxonomy" id="105231"/>
    <lineage>
        <taxon>Eukaryota</taxon>
        <taxon>Viridiplantae</taxon>
        <taxon>Streptophyta</taxon>
        <taxon>Klebsormidiophyceae</taxon>
        <taxon>Klebsormidiales</taxon>
        <taxon>Klebsormidiaceae</taxon>
        <taxon>Klebsormidium</taxon>
    </lineage>
</organism>
<name>A0A1Y1IT90_KLENI</name>
<dbReference type="AlphaFoldDB" id="A0A1Y1IT90"/>
<dbReference type="Proteomes" id="UP000054558">
    <property type="component" value="Unassembled WGS sequence"/>
</dbReference>
<reference evidence="2 3" key="1">
    <citation type="journal article" date="2014" name="Nat. Commun.">
        <title>Klebsormidium flaccidum genome reveals primary factors for plant terrestrial adaptation.</title>
        <authorList>
            <person name="Hori K."/>
            <person name="Maruyama F."/>
            <person name="Fujisawa T."/>
            <person name="Togashi T."/>
            <person name="Yamamoto N."/>
            <person name="Seo M."/>
            <person name="Sato S."/>
            <person name="Yamada T."/>
            <person name="Mori H."/>
            <person name="Tajima N."/>
            <person name="Moriyama T."/>
            <person name="Ikeuchi M."/>
            <person name="Watanabe M."/>
            <person name="Wada H."/>
            <person name="Kobayashi K."/>
            <person name="Saito M."/>
            <person name="Masuda T."/>
            <person name="Sasaki-Sekimoto Y."/>
            <person name="Mashiguchi K."/>
            <person name="Awai K."/>
            <person name="Shimojima M."/>
            <person name="Masuda S."/>
            <person name="Iwai M."/>
            <person name="Nobusawa T."/>
            <person name="Narise T."/>
            <person name="Kondo S."/>
            <person name="Saito H."/>
            <person name="Sato R."/>
            <person name="Murakawa M."/>
            <person name="Ihara Y."/>
            <person name="Oshima-Yamada Y."/>
            <person name="Ohtaka K."/>
            <person name="Satoh M."/>
            <person name="Sonobe K."/>
            <person name="Ishii M."/>
            <person name="Ohtani R."/>
            <person name="Kanamori-Sato M."/>
            <person name="Honoki R."/>
            <person name="Miyazaki D."/>
            <person name="Mochizuki H."/>
            <person name="Umetsu J."/>
            <person name="Higashi K."/>
            <person name="Shibata D."/>
            <person name="Kamiya Y."/>
            <person name="Sato N."/>
            <person name="Nakamura Y."/>
            <person name="Tabata S."/>
            <person name="Ida S."/>
            <person name="Kurokawa K."/>
            <person name="Ohta H."/>
        </authorList>
    </citation>
    <scope>NUCLEOTIDE SEQUENCE [LARGE SCALE GENOMIC DNA]</scope>
    <source>
        <strain evidence="2 3">NIES-2285</strain>
    </source>
</reference>
<feature type="compositionally biased region" description="Low complexity" evidence="1">
    <location>
        <begin position="23"/>
        <end position="35"/>
    </location>
</feature>
<evidence type="ECO:0000313" key="3">
    <source>
        <dbReference type="Proteomes" id="UP000054558"/>
    </source>
</evidence>
<accession>A0A1Y1IT90</accession>
<proteinExistence type="predicted"/>